<dbReference type="PANTHER" id="PTHR40407">
    <property type="entry name" value="MEMBRANE PROTEIN-LIKE PROTEIN"/>
    <property type="match status" value="1"/>
</dbReference>
<keyword evidence="1" id="KW-1133">Transmembrane helix</keyword>
<feature type="transmembrane region" description="Helical" evidence="1">
    <location>
        <begin position="368"/>
        <end position="388"/>
    </location>
</feature>
<evidence type="ECO:0000313" key="3">
    <source>
        <dbReference type="EMBL" id="KAA1194167.1"/>
    </source>
</evidence>
<feature type="transmembrane region" description="Helical" evidence="1">
    <location>
        <begin position="315"/>
        <end position="333"/>
    </location>
</feature>
<organism evidence="3 4">
    <name type="scientific">Pseudohalioglobus sediminis</name>
    <dbReference type="NCBI Taxonomy" id="2606449"/>
    <lineage>
        <taxon>Bacteria</taxon>
        <taxon>Pseudomonadati</taxon>
        <taxon>Pseudomonadota</taxon>
        <taxon>Gammaproteobacteria</taxon>
        <taxon>Cellvibrionales</taxon>
        <taxon>Halieaceae</taxon>
        <taxon>Pseudohalioglobus</taxon>
    </lineage>
</organism>
<reference evidence="3 4" key="1">
    <citation type="submission" date="2019-09" db="EMBL/GenBank/DDBJ databases">
        <authorList>
            <person name="Chen X.-Y."/>
        </authorList>
    </citation>
    <scope>NUCLEOTIDE SEQUENCE [LARGE SCALE GENOMIC DNA]</scope>
    <source>
        <strain evidence="3 4">NY5</strain>
    </source>
</reference>
<name>A0A5B0X6S2_9GAMM</name>
<feature type="transmembrane region" description="Helical" evidence="1">
    <location>
        <begin position="61"/>
        <end position="82"/>
    </location>
</feature>
<dbReference type="PANTHER" id="PTHR40407:SF1">
    <property type="entry name" value="HEPARAN-ALPHA-GLUCOSAMINIDE N-ACETYLTRANSFERASE CATALYTIC DOMAIN-CONTAINING PROTEIN"/>
    <property type="match status" value="1"/>
</dbReference>
<gene>
    <name evidence="3" type="ORF">F0M18_01650</name>
</gene>
<feature type="domain" description="Heparan-alpha-glucosaminide N-acetyltransferase catalytic" evidence="2">
    <location>
        <begin position="14"/>
        <end position="232"/>
    </location>
</feature>
<feature type="transmembrane region" description="Helical" evidence="1">
    <location>
        <begin position="21"/>
        <end position="41"/>
    </location>
</feature>
<dbReference type="InterPro" id="IPR012429">
    <property type="entry name" value="HGSNAT_cat"/>
</dbReference>
<dbReference type="AlphaFoldDB" id="A0A5B0X6S2"/>
<feature type="transmembrane region" description="Helical" evidence="1">
    <location>
        <begin position="235"/>
        <end position="253"/>
    </location>
</feature>
<dbReference type="EMBL" id="VTUX01000001">
    <property type="protein sequence ID" value="KAA1194167.1"/>
    <property type="molecule type" value="Genomic_DNA"/>
</dbReference>
<keyword evidence="4" id="KW-1185">Reference proteome</keyword>
<protein>
    <submittedName>
        <fullName evidence="3">DUF1624 domain-containing protein</fullName>
    </submittedName>
</protein>
<dbReference type="Proteomes" id="UP000323708">
    <property type="component" value="Unassembled WGS sequence"/>
</dbReference>
<dbReference type="Pfam" id="PF07786">
    <property type="entry name" value="HGSNAT_cat"/>
    <property type="match status" value="1"/>
</dbReference>
<feature type="transmembrane region" description="Helical" evidence="1">
    <location>
        <begin position="94"/>
        <end position="116"/>
    </location>
</feature>
<feature type="transmembrane region" description="Helical" evidence="1">
    <location>
        <begin position="283"/>
        <end position="303"/>
    </location>
</feature>
<dbReference type="RefSeq" id="WP_149609636.1">
    <property type="nucleotide sequence ID" value="NZ_VTUX01000001.1"/>
</dbReference>
<keyword evidence="1" id="KW-0812">Transmembrane</keyword>
<proteinExistence type="predicted"/>
<evidence type="ECO:0000259" key="2">
    <source>
        <dbReference type="Pfam" id="PF07786"/>
    </source>
</evidence>
<sequence length="402" mass="44789">MTNSAISRDARSYRLTNIDMLRGLVIVIMALDHVRDLFIVNVVQDPMTQPDVSPALYLTRWVTHFCAPVFVFLAGTSAGLMAARKSRHELAAFLFKRGIWLVFVEVAIISTAYTFAPFDGVPELGGQTLLVMQVIWAIGASMIVLAGAQYLGARACALVGAVIFLGHNALDPIWPVGDLLAGNDPLWYGLKSQSSTAFGPFLLAFGYPLVPWIGVMLLGYGTAGIFQREPVARDRFLVTAGLVMIVAFLLLRASGVYGDPNPWQVQETGGLATALDFMNVTKYPPSLLFLLITLGPMALLCAYADRMGGWLKDTLVMFGRVPFAFYIAHWYLIRLGNMALAHYQGFEQEQMMTFFFFFPQGYGVSLPWVYAIWLLVLAILYPFCKWFAGIKARRKDWWLSYL</sequence>
<accession>A0A5B0X6S2</accession>
<feature type="transmembrane region" description="Helical" evidence="1">
    <location>
        <begin position="155"/>
        <end position="177"/>
    </location>
</feature>
<feature type="transmembrane region" description="Helical" evidence="1">
    <location>
        <begin position="197"/>
        <end position="223"/>
    </location>
</feature>
<comment type="caution">
    <text evidence="3">The sequence shown here is derived from an EMBL/GenBank/DDBJ whole genome shotgun (WGS) entry which is preliminary data.</text>
</comment>
<keyword evidence="1" id="KW-0472">Membrane</keyword>
<feature type="transmembrane region" description="Helical" evidence="1">
    <location>
        <begin position="128"/>
        <end position="148"/>
    </location>
</feature>
<evidence type="ECO:0000256" key="1">
    <source>
        <dbReference type="SAM" id="Phobius"/>
    </source>
</evidence>
<evidence type="ECO:0000313" key="4">
    <source>
        <dbReference type="Proteomes" id="UP000323708"/>
    </source>
</evidence>